<dbReference type="EMBL" id="CP000767">
    <property type="protein sequence ID" value="EAU01213.1"/>
    <property type="molecule type" value="Genomic_DNA"/>
</dbReference>
<dbReference type="KEGG" id="ccv:CCV52592_0877"/>
<dbReference type="RefSeq" id="WP_009650688.1">
    <property type="nucleotide sequence ID" value="NC_009715.2"/>
</dbReference>
<dbReference type="AlphaFoldDB" id="A7GWF7"/>
<sequence>MKNIVMLGGNGYIGRNVTSLWLQRDLEAKFYVLSRSGKNKLENERITNIAVDVTDANAVLAVLPEMVDCIIDFVGHPAKDAAEFIRANDLPAKAMLEMARAKKVRAMGFIGGALGPKSFTEGKVRLAKMLSDSGIPTAVVSPTLAYGNGRNDAMSKLVPLLKFLGLFSSKFKPVLVDDVSKELVDKLTKI</sequence>
<name>A7GWF7_CAMC5</name>
<dbReference type="STRING" id="360105.CCV52592_0877"/>
<dbReference type="Pfam" id="PF01370">
    <property type="entry name" value="Epimerase"/>
    <property type="match status" value="1"/>
</dbReference>
<evidence type="ECO:0000313" key="3">
    <source>
        <dbReference type="Proteomes" id="UP000006380"/>
    </source>
</evidence>
<accession>A7GWF7</accession>
<dbReference type="Proteomes" id="UP000006380">
    <property type="component" value="Chromosome"/>
</dbReference>
<dbReference type="OrthoDB" id="9801785at2"/>
<proteinExistence type="predicted"/>
<organism evidence="2 3">
    <name type="scientific">Campylobacter curvus (strain 525.92)</name>
    <dbReference type="NCBI Taxonomy" id="360105"/>
    <lineage>
        <taxon>Bacteria</taxon>
        <taxon>Pseudomonadati</taxon>
        <taxon>Campylobacterota</taxon>
        <taxon>Epsilonproteobacteria</taxon>
        <taxon>Campylobacterales</taxon>
        <taxon>Campylobacteraceae</taxon>
        <taxon>Campylobacter</taxon>
    </lineage>
</organism>
<protein>
    <submittedName>
        <fullName evidence="2">NAD-dependent epimerase/dehydratase</fullName>
    </submittedName>
</protein>
<dbReference type="InterPro" id="IPR036291">
    <property type="entry name" value="NAD(P)-bd_dom_sf"/>
</dbReference>
<reference evidence="2" key="1">
    <citation type="submission" date="2016-07" db="EMBL/GenBank/DDBJ databases">
        <title>Comparative genomics of the Campylobacter concisus group.</title>
        <authorList>
            <person name="Miller W.G."/>
            <person name="Yee E."/>
            <person name="Chapman M.H."/>
            <person name="Huynh S."/>
            <person name="Bono J.L."/>
            <person name="On S.L.W."/>
            <person name="StLeger J."/>
            <person name="Foster G."/>
            <person name="Parker C.T."/>
        </authorList>
    </citation>
    <scope>NUCLEOTIDE SEQUENCE</scope>
    <source>
        <strain evidence="2">525.92</strain>
    </source>
</reference>
<feature type="domain" description="NAD-dependent epimerase/dehydratase" evidence="1">
    <location>
        <begin position="4"/>
        <end position="111"/>
    </location>
</feature>
<keyword evidence="3" id="KW-1185">Reference proteome</keyword>
<dbReference type="HOGENOM" id="CLU_1432869_0_0_7"/>
<dbReference type="Gene3D" id="3.40.50.720">
    <property type="entry name" value="NAD(P)-binding Rossmann-like Domain"/>
    <property type="match status" value="1"/>
</dbReference>
<gene>
    <name evidence="2" type="ORF">CCV52592_0877</name>
</gene>
<evidence type="ECO:0000259" key="1">
    <source>
        <dbReference type="Pfam" id="PF01370"/>
    </source>
</evidence>
<evidence type="ECO:0000313" key="2">
    <source>
        <dbReference type="EMBL" id="EAU01213.1"/>
    </source>
</evidence>
<dbReference type="SUPFAM" id="SSF51735">
    <property type="entry name" value="NAD(P)-binding Rossmann-fold domains"/>
    <property type="match status" value="1"/>
</dbReference>
<dbReference type="InterPro" id="IPR001509">
    <property type="entry name" value="Epimerase_deHydtase"/>
</dbReference>